<proteinExistence type="predicted"/>
<evidence type="ECO:0000256" key="1">
    <source>
        <dbReference type="ARBA" id="ARBA00023157"/>
    </source>
</evidence>
<dbReference type="Proteomes" id="UP001331761">
    <property type="component" value="Unassembled WGS sequence"/>
</dbReference>
<keyword evidence="2" id="KW-0768">Sushi</keyword>
<evidence type="ECO:0000259" key="3">
    <source>
        <dbReference type="PROSITE" id="PS50923"/>
    </source>
</evidence>
<protein>
    <recommendedName>
        <fullName evidence="3">Sushi domain-containing protein</fullName>
    </recommendedName>
</protein>
<organism evidence="4 5">
    <name type="scientific">Trichostrongylus colubriformis</name>
    <name type="common">Black scour worm</name>
    <dbReference type="NCBI Taxonomy" id="6319"/>
    <lineage>
        <taxon>Eukaryota</taxon>
        <taxon>Metazoa</taxon>
        <taxon>Ecdysozoa</taxon>
        <taxon>Nematoda</taxon>
        <taxon>Chromadorea</taxon>
        <taxon>Rhabditida</taxon>
        <taxon>Rhabditina</taxon>
        <taxon>Rhabditomorpha</taxon>
        <taxon>Strongyloidea</taxon>
        <taxon>Trichostrongylidae</taxon>
        <taxon>Trichostrongylus</taxon>
    </lineage>
</organism>
<dbReference type="Pfam" id="PF00084">
    <property type="entry name" value="Sushi"/>
    <property type="match status" value="1"/>
</dbReference>
<evidence type="ECO:0000313" key="5">
    <source>
        <dbReference type="Proteomes" id="UP001331761"/>
    </source>
</evidence>
<comment type="caution">
    <text evidence="2">Lacks conserved residue(s) required for the propagation of feature annotation.</text>
</comment>
<dbReference type="PROSITE" id="PS50923">
    <property type="entry name" value="SUSHI"/>
    <property type="match status" value="1"/>
</dbReference>
<dbReference type="InterPro" id="IPR000436">
    <property type="entry name" value="Sushi_SCR_CCP_dom"/>
</dbReference>
<dbReference type="AlphaFoldDB" id="A0AAN8FJ21"/>
<sequence length="131" mass="12960">MSVKHYLEMCTPLARAYSDFVFGASSAICTNGQWNPPTLGTCPITGGGGNNMDLTCPAMPTPFGGTVSYSMGGTMGPFRSGTTATLQCTTGFPTGSSSALCSNGQWNPPTLGTCSTTGTGGIGGGGIGGIG</sequence>
<feature type="domain" description="Sushi" evidence="3">
    <location>
        <begin position="54"/>
        <end position="116"/>
    </location>
</feature>
<dbReference type="Gene3D" id="2.10.70.10">
    <property type="entry name" value="Complement Module, domain 1"/>
    <property type="match status" value="1"/>
</dbReference>
<name>A0AAN8FJ21_TRICO</name>
<accession>A0AAN8FJ21</accession>
<evidence type="ECO:0000256" key="2">
    <source>
        <dbReference type="PROSITE-ProRule" id="PRU00302"/>
    </source>
</evidence>
<keyword evidence="1" id="KW-1015">Disulfide bond</keyword>
<dbReference type="EMBL" id="WIXE01010170">
    <property type="protein sequence ID" value="KAK5977780.1"/>
    <property type="molecule type" value="Genomic_DNA"/>
</dbReference>
<dbReference type="SMART" id="SM00032">
    <property type="entry name" value="CCP"/>
    <property type="match status" value="1"/>
</dbReference>
<evidence type="ECO:0000313" key="4">
    <source>
        <dbReference type="EMBL" id="KAK5977780.1"/>
    </source>
</evidence>
<dbReference type="InterPro" id="IPR035976">
    <property type="entry name" value="Sushi/SCR/CCP_sf"/>
</dbReference>
<gene>
    <name evidence="4" type="ORF">GCK32_018466</name>
</gene>
<feature type="non-terminal residue" evidence="4">
    <location>
        <position position="131"/>
    </location>
</feature>
<reference evidence="4 5" key="1">
    <citation type="submission" date="2019-10" db="EMBL/GenBank/DDBJ databases">
        <title>Assembly and Annotation for the nematode Trichostrongylus colubriformis.</title>
        <authorList>
            <person name="Martin J."/>
        </authorList>
    </citation>
    <scope>NUCLEOTIDE SEQUENCE [LARGE SCALE GENOMIC DNA]</scope>
    <source>
        <strain evidence="4">G859</strain>
        <tissue evidence="4">Whole worm</tissue>
    </source>
</reference>
<dbReference type="SUPFAM" id="SSF57535">
    <property type="entry name" value="Complement control module/SCR domain"/>
    <property type="match status" value="1"/>
</dbReference>
<comment type="caution">
    <text evidence="4">The sequence shown here is derived from an EMBL/GenBank/DDBJ whole genome shotgun (WGS) entry which is preliminary data.</text>
</comment>
<keyword evidence="5" id="KW-1185">Reference proteome</keyword>